<keyword evidence="4" id="KW-0175">Coiled coil</keyword>
<organism evidence="6 7">
    <name type="scientific">Meloidogyne enterolobii</name>
    <name type="common">Root-knot nematode worm</name>
    <name type="synonym">Meloidogyne mayaguensis</name>
    <dbReference type="NCBI Taxonomy" id="390850"/>
    <lineage>
        <taxon>Eukaryota</taxon>
        <taxon>Metazoa</taxon>
        <taxon>Ecdysozoa</taxon>
        <taxon>Nematoda</taxon>
        <taxon>Chromadorea</taxon>
        <taxon>Rhabditida</taxon>
        <taxon>Tylenchina</taxon>
        <taxon>Tylenchomorpha</taxon>
        <taxon>Tylenchoidea</taxon>
        <taxon>Meloidogynidae</taxon>
        <taxon>Meloidogyninae</taxon>
        <taxon>Meloidogyne</taxon>
    </lineage>
</organism>
<dbReference type="GO" id="GO:0008973">
    <property type="term" value="F:phosphopentomutase activity"/>
    <property type="evidence" value="ECO:0007669"/>
    <property type="project" value="TreeGrafter"/>
</dbReference>
<feature type="domain" description="Alpha-D-phosphohexomutase C-terminal" evidence="5">
    <location>
        <begin position="88"/>
        <end position="129"/>
    </location>
</feature>
<evidence type="ECO:0000256" key="4">
    <source>
        <dbReference type="SAM" id="Coils"/>
    </source>
</evidence>
<evidence type="ECO:0000256" key="2">
    <source>
        <dbReference type="ARBA" id="ARBA00022842"/>
    </source>
</evidence>
<keyword evidence="2" id="KW-0460">Magnesium</keyword>
<evidence type="ECO:0000256" key="3">
    <source>
        <dbReference type="ARBA" id="ARBA00023235"/>
    </source>
</evidence>
<evidence type="ECO:0000313" key="7">
    <source>
        <dbReference type="Proteomes" id="UP000580250"/>
    </source>
</evidence>
<protein>
    <recommendedName>
        <fullName evidence="5">Alpha-D-phosphohexomutase C-terminal domain-containing protein</fullName>
    </recommendedName>
</protein>
<feature type="coiled-coil region" evidence="4">
    <location>
        <begin position="130"/>
        <end position="157"/>
    </location>
</feature>
<dbReference type="PANTHER" id="PTHR45745:SF1">
    <property type="entry name" value="PHOSPHOGLUCOMUTASE 2B-RELATED"/>
    <property type="match status" value="1"/>
</dbReference>
<dbReference type="InterPro" id="IPR036900">
    <property type="entry name" value="A-D-PHexomutase_C_sf"/>
</dbReference>
<name>A0A6V7XPL0_MELEN</name>
<evidence type="ECO:0000259" key="5">
    <source>
        <dbReference type="Pfam" id="PF00408"/>
    </source>
</evidence>
<sequence>MANYLASQNLNMKKQLFNIYNKYGFHLIRNSYWTVPENNVTKKLFNNLRENGKYPVNIDGNNCEEKYVVKHVRDLNTGFDSSQPNNKAILPLSTTSDMITFTLASGSLVTLRASGTEPKIKYYIELQTEPGKTENDLEQVENELNQLENNVVQTLLQPEKYGLISR</sequence>
<accession>A0A6V7XPL0</accession>
<comment type="caution">
    <text evidence="6">The sequence shown here is derived from an EMBL/GenBank/DDBJ whole genome shotgun (WGS) entry which is preliminary data.</text>
</comment>
<dbReference type="PANTHER" id="PTHR45745">
    <property type="entry name" value="PHOSPHOMANNOMUTASE 45A"/>
    <property type="match status" value="1"/>
</dbReference>
<proteinExistence type="predicted"/>
<reference evidence="6 7" key="1">
    <citation type="submission" date="2020-08" db="EMBL/GenBank/DDBJ databases">
        <authorList>
            <person name="Koutsovoulos G."/>
            <person name="Danchin GJ E."/>
        </authorList>
    </citation>
    <scope>NUCLEOTIDE SEQUENCE [LARGE SCALE GENOMIC DNA]</scope>
</reference>
<dbReference type="Pfam" id="PF00408">
    <property type="entry name" value="PGM_PMM_IV"/>
    <property type="match status" value="1"/>
</dbReference>
<dbReference type="GO" id="GO:0005634">
    <property type="term" value="C:nucleus"/>
    <property type="evidence" value="ECO:0007669"/>
    <property type="project" value="TreeGrafter"/>
</dbReference>
<dbReference type="GO" id="GO:0046872">
    <property type="term" value="F:metal ion binding"/>
    <property type="evidence" value="ECO:0007669"/>
    <property type="project" value="UniProtKB-KW"/>
</dbReference>
<dbReference type="EMBL" id="CAJEWN010001981">
    <property type="protein sequence ID" value="CAD2201250.1"/>
    <property type="molecule type" value="Genomic_DNA"/>
</dbReference>
<dbReference type="GO" id="GO:0006166">
    <property type="term" value="P:purine ribonucleoside salvage"/>
    <property type="evidence" value="ECO:0007669"/>
    <property type="project" value="TreeGrafter"/>
</dbReference>
<dbReference type="OrthoDB" id="8300170at2759"/>
<keyword evidence="3" id="KW-0413">Isomerase</keyword>
<gene>
    <name evidence="6" type="ORF">MENT_LOCUS54783</name>
</gene>
<evidence type="ECO:0000313" key="6">
    <source>
        <dbReference type="EMBL" id="CAD2201250.1"/>
    </source>
</evidence>
<dbReference type="SUPFAM" id="SSF55957">
    <property type="entry name" value="Phosphoglucomutase, C-terminal domain"/>
    <property type="match status" value="1"/>
</dbReference>
<dbReference type="Proteomes" id="UP000580250">
    <property type="component" value="Unassembled WGS sequence"/>
</dbReference>
<dbReference type="AlphaFoldDB" id="A0A6V7XPL0"/>
<dbReference type="InterPro" id="IPR005843">
    <property type="entry name" value="A-D-PHexomutase_C"/>
</dbReference>
<evidence type="ECO:0000256" key="1">
    <source>
        <dbReference type="ARBA" id="ARBA00022723"/>
    </source>
</evidence>
<keyword evidence="1" id="KW-0479">Metal-binding</keyword>
<dbReference type="Gene3D" id="3.30.310.50">
    <property type="entry name" value="Alpha-D-phosphohexomutase, C-terminal domain"/>
    <property type="match status" value="1"/>
</dbReference>